<keyword evidence="10" id="KW-0067">ATP-binding</keyword>
<keyword evidence="20" id="KW-1185">Reference proteome</keyword>
<evidence type="ECO:0000259" key="18">
    <source>
        <dbReference type="PROSITE" id="PS50011"/>
    </source>
</evidence>
<gene>
    <name evidence="21 22" type="primary">LOC113202422</name>
</gene>
<evidence type="ECO:0000256" key="4">
    <source>
        <dbReference type="ARBA" id="ARBA00022490"/>
    </source>
</evidence>
<dbReference type="InterPro" id="IPR003599">
    <property type="entry name" value="Ig_sub"/>
</dbReference>
<feature type="domain" description="Protein kinase" evidence="18">
    <location>
        <begin position="2791"/>
        <end position="3047"/>
    </location>
</feature>
<dbReference type="GO" id="GO:0007411">
    <property type="term" value="P:axon guidance"/>
    <property type="evidence" value="ECO:0007669"/>
    <property type="project" value="TreeGrafter"/>
</dbReference>
<feature type="region of interest" description="Disordered" evidence="14">
    <location>
        <begin position="489"/>
        <end position="531"/>
    </location>
</feature>
<evidence type="ECO:0000256" key="5">
    <source>
        <dbReference type="ARBA" id="ARBA00022553"/>
    </source>
</evidence>
<evidence type="ECO:0000313" key="21">
    <source>
        <dbReference type="RefSeq" id="XP_052122177.1"/>
    </source>
</evidence>
<dbReference type="SMART" id="SM00150">
    <property type="entry name" value="SPEC"/>
    <property type="match status" value="7"/>
</dbReference>
<keyword evidence="5" id="KW-0597">Phosphoprotein</keyword>
<dbReference type="CDD" id="cd00170">
    <property type="entry name" value="SEC14"/>
    <property type="match status" value="1"/>
</dbReference>
<organism evidence="20 21">
    <name type="scientific">Frankliniella occidentalis</name>
    <name type="common">Western flower thrips</name>
    <name type="synonym">Euthrips occidentalis</name>
    <dbReference type="NCBI Taxonomy" id="133901"/>
    <lineage>
        <taxon>Eukaryota</taxon>
        <taxon>Metazoa</taxon>
        <taxon>Ecdysozoa</taxon>
        <taxon>Arthropoda</taxon>
        <taxon>Hexapoda</taxon>
        <taxon>Insecta</taxon>
        <taxon>Pterygota</taxon>
        <taxon>Neoptera</taxon>
        <taxon>Paraneoptera</taxon>
        <taxon>Thysanoptera</taxon>
        <taxon>Terebrantia</taxon>
        <taxon>Thripoidea</taxon>
        <taxon>Thripidae</taxon>
        <taxon>Frankliniella</taxon>
    </lineage>
</organism>
<dbReference type="FunFam" id="1.20.58.60:FF:000023">
    <property type="entry name" value="Kalirin RhoGEF kinase b"/>
    <property type="match status" value="1"/>
</dbReference>
<dbReference type="SUPFAM" id="SSF50729">
    <property type="entry name" value="PH domain-like"/>
    <property type="match status" value="2"/>
</dbReference>
<dbReference type="InterPro" id="IPR008266">
    <property type="entry name" value="Tyr_kinase_AS"/>
</dbReference>
<comment type="subcellular location">
    <subcellularLocation>
        <location evidence="1">Cytoplasm</location>
    </subcellularLocation>
</comment>
<dbReference type="Pfam" id="PF00069">
    <property type="entry name" value="Pkinase"/>
    <property type="match status" value="1"/>
</dbReference>
<dbReference type="InterPro" id="IPR001452">
    <property type="entry name" value="SH3_domain"/>
</dbReference>
<dbReference type="Pfam" id="PF00435">
    <property type="entry name" value="Spectrin"/>
    <property type="match status" value="3"/>
</dbReference>
<dbReference type="GO" id="GO:0004888">
    <property type="term" value="F:transmembrane signaling receptor activity"/>
    <property type="evidence" value="ECO:0007669"/>
    <property type="project" value="UniProtKB-ARBA"/>
</dbReference>
<evidence type="ECO:0000256" key="1">
    <source>
        <dbReference type="ARBA" id="ARBA00004496"/>
    </source>
</evidence>
<evidence type="ECO:0000256" key="8">
    <source>
        <dbReference type="ARBA" id="ARBA00022741"/>
    </source>
</evidence>
<dbReference type="FunFam" id="2.30.29.30:FF:000040">
    <property type="entry name" value="Kalirin RhoGEF kinase b"/>
    <property type="match status" value="1"/>
</dbReference>
<dbReference type="PROSITE" id="PS50835">
    <property type="entry name" value="IG_LIKE"/>
    <property type="match status" value="1"/>
</dbReference>
<sequence>MDGVRALDVLPLLQERLAVLPGGRDLRGGPVICFPASAKRERAKPEDYRRLIQYLLQIPGSESREHGFTAVLDMRGQGATWAAIKPILKVLQEHFASQVHTACIIKPDNFWQKQRTSLGSQKYKFETNMMSVEALPKIIDTTQLTSDLDGTLHYDHAQWIDMRLALEDFVWQAADLLDRLDDLQEDLSRNDFADDVNGAKHGIDVHNDMKKKIMKAPVEDIDLLGQRLLQRLSGDSNSGYDSGYSGRDSEASSGVSNPDLQASVPQILQHLEAIHSQQQQLLQLWHHKKLKLDQCFQLRLFEQDCDKMLDWICRNRDVFLMNYVEIGRSYKLAKKLQEEHSHFTMSSMNVYVNINHILTVATRLIESNHYASQHVRAVAARLDRTWKEFAAGLDERASVLGLSVLFHHKAEQYVENVPNWSQACENISIPSEILILETAIHQHQNLYESMCQAYTEAGLLVQNRIFAQVHSTSKKLLYQLDRLVKICNQPGMDPPRKHKTRRKSSGQGPQGSTGDGPHFEQAASRQANPAADYSEGASHVLDVIHRILNHHRTLEQKWHVKKIKLHQRLALRLFQEDVKQVLDWLANHGEVFLRKNIGIGRNLQKARVYQKSHEHFQNVAQNTYTNAEKLLTAAEELARTGECDVNEIYAVARELESHVTSFAARVDQRRRRLDLAAKFYSHRDELATWVDELRQEVQNEEAVDCAEGAQRALEECQRQRDHSLHECTAAIAHGQALLQELRSVGLHNAVMDTTGSVGAVETSLDRLNKQREELDQLWSTRKLKLDLCLRLRLFERDALEVSSQLEIWAEELQHTELSHEVPAAEQHLQLHNDSVTHIHNTVFQVMQQGQELAQAVESSGLTLMADSQYSASTRIQVLLEFLHEREMDVEELAELKRVKLEQCVQLCQFNNDSNQVISWIRNGESMLMASFSIPTSLQDAEQLKKEHEQFQVAIEKTHTSAIQVKQRAEQLISNNHYEPQSVRDMAEDVTQRWQQLVTCAEERHKLVTASSNFYKTAEQVCSVLDSLEREYRRDEDWCGMDKLLADQSSTGGPGFTLPPAVADRISQLINKHQEQKEAFLKACTLARRTAETFLKYSQRSLQLYSFQGESTQRSAHARVKTILDKLLSQENKVLDNWTHRKKRLDQCQQYVLFERSAQQALDWIQDTGELYLSTHTSVGRTREETEKLLSEHNEFKGTAKETRDRVKLLIQLADSLVEKSHAHAGSIKQWVAAVDKTYKDFSVRMDKYRSQLESSLGIKDTKQDLSIDRNSDPLLEAKVKEAAAAKDLKGLNEEKRRSARRKEFIMAELLQTERTYVKDLEICARFFLDEMRNSAVVPPTLRGREDVIFGNIEEILAFHRDIFLRELEKYETMPEDVGHCFVTWASKFDMYVKYCKNKPESNSLLVQHGGAFFEDLQKRHRVEHPISAYLIKPVQRITKYQLLLKDLQSCCQEGQGEIKDGLEVMLNVPKKANDAMHLSLLEGCDKNLDSLGEVILQDTFHVWDPKQIIRKGRERHIFLFELYLLFSKEVKDSNGKAKYIYKNKLMTSELGVTEHIEGDECKLAVWTGRAPISDYRIVLKASNLETKQMWVKKLREVIQETYFSSALPLSLPKSPAKTKAPSHRSSRDMEDSTSLDESVENLDRNSLASFGSGNTTDSDKAPPSAEMTWVIADFTAASSSELTVHKGQQVEVLDAPSAERSDWCLVRMAAGSAGAPDPAQEGLVPLSVLKQPPQGLRASAAASTSPSRRLTTLPQDDSEPGSSEGAGSNSAGGGLATNSPVNKRRGFSGRKWLPPPLRKLSGGKVEKSDKEKITSSSSPSTSSDKPALKKTGSEKRFKVPPADLSPRSPAPADHNGDEAEEEVEVELPPPMKPISEPILVGGTNSADDSQGKRSSSLSIKALEGTSADLAEIEKFVKERMEEHTESNSNSKQESNSLLNRDSKLSNDMSAAGSGCEGEGESDVGTTEEHADSEGTAGAESGSGEEDAMHKRKYVIKELIETERDYVRDLQLVTEGYMTLMRDPDCEIPMPDDLQGGKDKMVFGNLEAIYEWHRDFFLKALERCQVHPEEIGPLFKRYERKLHMYVVYCQNKPVSEYIVSEHDTFFEDLRQKLGHKLTLCDLLIKPVQRIMKYQLLLKDIYKYTERAQLTNELESLRQALRVMHIVPKSANDMMDVGRLQGFDGKITAQGKLLMHGPLTCYEGLSALMNVKSKELQIFLFEQTMIFSEAVGKKTQFTNPVYIHKAHIQVNKMEMKENTDDGDPCKFLVKSTDPRKLTLGYVCQATSKESRDEWVSTIKNILQTQRDFLKAIQSPIAYQKELTKEVPDWSFLTSRLSQSISDPGNSDQLSDDECPVIEEMQNFSVVQDRGHECSRDISSDKTRTPSPSKMKLPFFEGFRNTFRARARSEDVDCSNGDLVQTLNISRRWSETQTNHVDSAGCTAACVVSDCQAVEAGQLSLRRGERVRILKHSKANGFFVQKLRKSSHTARIPSSEEGWVPAHCIAISTMASSSNGTSKKPWSFKFRKPSFNSGTAGILRRKVDRLSLDNSEASEFDDAMGINSGDRDSPSSPQPELEILCKLVDLTVVVGDFAELKCQIRLPSHIDLRNVNITWRRSCAKDNGFSSCLVKGGRYSINYSDRGIASLTIADCLTSDSGLYSCTVHANNHPNSSVTTSAHLTIIAHSLGRPRAQALSPCSALIVWDGEPAARYTLHYQMLDPDCKTQPDVWVNTTENTHSVLGLSHCVDGLVPGGTYVFRVSNGLPSSPLSLPLPPRANDHSTSRWQQEQFGRRYLEKEVLARGRYSVVKKAQDRGTGQLVAAKQVFRMRQTSEITQSEYSILLRLQHQSIVRAFALFESSPLPEVDTIIMELVTGPILLVYVCQQESIVEKTVSMYMQQLFSALDYLHNKNIVHFDIRPENILVDLTSSNPLLKLVDLGGCVHRQHSHEIAPPASLEFAAPECVLGQPAGPPCDLWGAAVFLYLFLSGLSPFLDESVEETTANVLKCDYSFPDEFFGMISSDAKFLISKILLGQPNCRLSAHDAHNSSWFQKDTKLDSIIPTSRLSLYVNRRQPTSQIV</sequence>
<dbReference type="InterPro" id="IPR055251">
    <property type="entry name" value="SOS1_NGEF_PH"/>
</dbReference>
<evidence type="ECO:0000256" key="10">
    <source>
        <dbReference type="ARBA" id="ARBA00022840"/>
    </source>
</evidence>
<dbReference type="GO" id="GO:0004672">
    <property type="term" value="F:protein kinase activity"/>
    <property type="evidence" value="ECO:0007669"/>
    <property type="project" value="InterPro"/>
</dbReference>
<keyword evidence="9" id="KW-0418">Kinase</keyword>
<dbReference type="Gene3D" id="3.30.200.20">
    <property type="entry name" value="Phosphorylase Kinase, domain 1"/>
    <property type="match status" value="1"/>
</dbReference>
<dbReference type="SUPFAM" id="SSF48065">
    <property type="entry name" value="DBL homology domain (DH-domain)"/>
    <property type="match status" value="2"/>
</dbReference>
<dbReference type="CTD" id="7204"/>
<dbReference type="SUPFAM" id="SSF46966">
    <property type="entry name" value="Spectrin repeat"/>
    <property type="match status" value="6"/>
</dbReference>
<feature type="domain" description="SH3" evidence="15">
    <location>
        <begin position="2437"/>
        <end position="2507"/>
    </location>
</feature>
<evidence type="ECO:0000256" key="11">
    <source>
        <dbReference type="ARBA" id="ARBA00023157"/>
    </source>
</evidence>
<feature type="domain" description="DH" evidence="17">
    <location>
        <begin position="1990"/>
        <end position="2172"/>
    </location>
</feature>
<dbReference type="SUPFAM" id="SSF49265">
    <property type="entry name" value="Fibronectin type III"/>
    <property type="match status" value="1"/>
</dbReference>
<dbReference type="SMART" id="SM00233">
    <property type="entry name" value="PH"/>
    <property type="match status" value="2"/>
</dbReference>
<name>A0A9C6WN52_FRAOC</name>
<evidence type="ECO:0000256" key="6">
    <source>
        <dbReference type="ARBA" id="ARBA00022658"/>
    </source>
</evidence>
<dbReference type="PROSITE" id="PS50003">
    <property type="entry name" value="PH_DOMAIN"/>
    <property type="match status" value="2"/>
</dbReference>
<dbReference type="Proteomes" id="UP000504606">
    <property type="component" value="Unplaced"/>
</dbReference>
<dbReference type="Gene3D" id="1.20.900.10">
    <property type="entry name" value="Dbl homology (DH) domain"/>
    <property type="match status" value="2"/>
</dbReference>
<dbReference type="PROSITE" id="PS00109">
    <property type="entry name" value="PROTEIN_KINASE_TYR"/>
    <property type="match status" value="1"/>
</dbReference>
<dbReference type="InterPro" id="IPR013783">
    <property type="entry name" value="Ig-like_fold"/>
</dbReference>
<feature type="compositionally biased region" description="Low complexity" evidence="14">
    <location>
        <begin position="1736"/>
        <end position="1769"/>
    </location>
</feature>
<feature type="region of interest" description="Disordered" evidence="14">
    <location>
        <begin position="1943"/>
        <end position="1987"/>
    </location>
</feature>
<feature type="region of interest" description="Disordered" evidence="14">
    <location>
        <begin position="234"/>
        <end position="257"/>
    </location>
</feature>
<keyword evidence="7" id="KW-0808">Transferase</keyword>
<dbReference type="OrthoDB" id="10256089at2759"/>
<dbReference type="InterPro" id="IPR036116">
    <property type="entry name" value="FN3_sf"/>
</dbReference>
<comment type="similarity">
    <text evidence="2">Belongs to the protein kinase superfamily. CAMK Ser/Thr protein kinase family.</text>
</comment>
<evidence type="ECO:0000259" key="15">
    <source>
        <dbReference type="PROSITE" id="PS50002"/>
    </source>
</evidence>
<dbReference type="CDD" id="cd00096">
    <property type="entry name" value="Ig"/>
    <property type="match status" value="1"/>
</dbReference>
<feature type="compositionally biased region" description="Polar residues" evidence="14">
    <location>
        <begin position="1882"/>
        <end position="1898"/>
    </location>
</feature>
<keyword evidence="3 13" id="KW-0728">SH3 domain</keyword>
<dbReference type="InterPro" id="IPR011993">
    <property type="entry name" value="PH-like_dom_sf"/>
</dbReference>
<evidence type="ECO:0000256" key="14">
    <source>
        <dbReference type="SAM" id="MobiDB-lite"/>
    </source>
</evidence>
<feature type="compositionally biased region" description="Low complexity" evidence="14">
    <location>
        <begin position="1814"/>
        <end position="1825"/>
    </location>
</feature>
<dbReference type="Gene3D" id="2.30.30.40">
    <property type="entry name" value="SH3 Domains"/>
    <property type="match status" value="2"/>
</dbReference>
<dbReference type="CDD" id="cd00160">
    <property type="entry name" value="RhoGEF"/>
    <property type="match status" value="2"/>
</dbReference>
<dbReference type="GO" id="GO:0035556">
    <property type="term" value="P:intracellular signal transduction"/>
    <property type="evidence" value="ECO:0007669"/>
    <property type="project" value="InterPro"/>
</dbReference>
<dbReference type="GeneID" id="113202422"/>
<dbReference type="InterPro" id="IPR007110">
    <property type="entry name" value="Ig-like_dom"/>
</dbReference>
<dbReference type="SMART" id="SM00325">
    <property type="entry name" value="RhoGEF"/>
    <property type="match status" value="2"/>
</dbReference>
<evidence type="ECO:0000313" key="20">
    <source>
        <dbReference type="Proteomes" id="UP000504606"/>
    </source>
</evidence>
<keyword evidence="8" id="KW-0547">Nucleotide-binding</keyword>
<keyword evidence="12" id="KW-0393">Immunoglobulin domain</keyword>
<dbReference type="FunFam" id="1.20.58.60:FF:000034">
    <property type="entry name" value="kalirin isoform X2"/>
    <property type="match status" value="1"/>
</dbReference>
<dbReference type="GO" id="GO:0019898">
    <property type="term" value="C:extrinsic component of membrane"/>
    <property type="evidence" value="ECO:0007669"/>
    <property type="project" value="TreeGrafter"/>
</dbReference>
<feature type="domain" description="PH" evidence="16">
    <location>
        <begin position="1493"/>
        <end position="1599"/>
    </location>
</feature>
<dbReference type="InterPro" id="IPR028570">
    <property type="entry name" value="Kalirin_TRIO_SH3_1"/>
</dbReference>
<dbReference type="CDD" id="cd13240">
    <property type="entry name" value="PH1_Kalirin_Trio_like"/>
    <property type="match status" value="1"/>
</dbReference>
<dbReference type="CDD" id="cd11852">
    <property type="entry name" value="SH3_Kalirin_1"/>
    <property type="match status" value="1"/>
</dbReference>
<evidence type="ECO:0000256" key="3">
    <source>
        <dbReference type="ARBA" id="ARBA00022443"/>
    </source>
</evidence>
<evidence type="ECO:0000259" key="19">
    <source>
        <dbReference type="PROSITE" id="PS50835"/>
    </source>
</evidence>
<dbReference type="InterPro" id="IPR018159">
    <property type="entry name" value="Spectrin/alpha-actinin"/>
</dbReference>
<dbReference type="Gene3D" id="1.20.58.60">
    <property type="match status" value="5"/>
</dbReference>
<evidence type="ECO:0000256" key="12">
    <source>
        <dbReference type="ARBA" id="ARBA00023319"/>
    </source>
</evidence>
<dbReference type="CDD" id="cd13241">
    <property type="entry name" value="PH2_Kalirin_Trio_p63RhoGEF"/>
    <property type="match status" value="1"/>
</dbReference>
<dbReference type="GO" id="GO:0005737">
    <property type="term" value="C:cytoplasm"/>
    <property type="evidence" value="ECO:0007669"/>
    <property type="project" value="UniProtKB-SubCell"/>
</dbReference>
<feature type="compositionally biased region" description="Low complexity" evidence="14">
    <location>
        <begin position="234"/>
        <end position="246"/>
    </location>
</feature>
<feature type="domain" description="DH" evidence="17">
    <location>
        <begin position="1301"/>
        <end position="1475"/>
    </location>
</feature>
<dbReference type="InterPro" id="IPR002017">
    <property type="entry name" value="Spectrin_repeat"/>
</dbReference>
<dbReference type="InterPro" id="IPR035899">
    <property type="entry name" value="DBL_dom_sf"/>
</dbReference>
<feature type="domain" description="Ig-like" evidence="19">
    <location>
        <begin position="2572"/>
        <end position="2678"/>
    </location>
</feature>
<feature type="region of interest" description="Disordered" evidence="14">
    <location>
        <begin position="1734"/>
        <end position="1908"/>
    </location>
</feature>
<dbReference type="SMART" id="SM00409">
    <property type="entry name" value="IG"/>
    <property type="match status" value="1"/>
</dbReference>
<dbReference type="SUPFAM" id="SSF50044">
    <property type="entry name" value="SH3-domain"/>
    <property type="match status" value="2"/>
</dbReference>
<dbReference type="Gene3D" id="2.30.29.30">
    <property type="entry name" value="Pleckstrin-homology domain (PH domain)/Phosphotyrosine-binding domain (PTB)"/>
    <property type="match status" value="2"/>
</dbReference>
<dbReference type="InterPro" id="IPR000219">
    <property type="entry name" value="DH_dom"/>
</dbReference>
<dbReference type="Pfam" id="PF23323">
    <property type="entry name" value="Spectrin_6"/>
    <property type="match status" value="1"/>
</dbReference>
<dbReference type="GO" id="GO:0005524">
    <property type="term" value="F:ATP binding"/>
    <property type="evidence" value="ECO:0007669"/>
    <property type="project" value="UniProtKB-KW"/>
</dbReference>
<dbReference type="InterPro" id="IPR047054">
    <property type="entry name" value="Kalirin_TRIO_PH_1"/>
</dbReference>
<dbReference type="InterPro" id="IPR036028">
    <property type="entry name" value="SH3-like_dom_sf"/>
</dbReference>
<dbReference type="InterPro" id="IPR001331">
    <property type="entry name" value="GDS_CDC24_CS"/>
</dbReference>
<dbReference type="InterPro" id="IPR036179">
    <property type="entry name" value="Ig-like_dom_sf"/>
</dbReference>
<feature type="compositionally biased region" description="Basic and acidic residues" evidence="14">
    <location>
        <begin position="1804"/>
        <end position="1813"/>
    </location>
</feature>
<dbReference type="PANTHER" id="PTHR22826:SF106">
    <property type="entry name" value="TRIO, ISOFORM A"/>
    <property type="match status" value="1"/>
</dbReference>
<dbReference type="Pfam" id="PF13716">
    <property type="entry name" value="CRAL_TRIO_2"/>
    <property type="match status" value="1"/>
</dbReference>
<dbReference type="SUPFAM" id="SSF48726">
    <property type="entry name" value="Immunoglobulin"/>
    <property type="match status" value="1"/>
</dbReference>
<evidence type="ECO:0000256" key="13">
    <source>
        <dbReference type="PROSITE-ProRule" id="PRU00192"/>
    </source>
</evidence>
<dbReference type="InterPro" id="IPR000719">
    <property type="entry name" value="Prot_kinase_dom"/>
</dbReference>
<dbReference type="InterPro" id="IPR058918">
    <property type="entry name" value="KALRN/TRIO-like_spectrin"/>
</dbReference>
<dbReference type="InterPro" id="IPR003961">
    <property type="entry name" value="FN3_dom"/>
</dbReference>
<dbReference type="GO" id="GO:0005886">
    <property type="term" value="C:plasma membrane"/>
    <property type="evidence" value="ECO:0007669"/>
    <property type="project" value="TreeGrafter"/>
</dbReference>
<feature type="compositionally biased region" description="Polar residues" evidence="14">
    <location>
        <begin position="1644"/>
        <end position="1656"/>
    </location>
</feature>
<dbReference type="InterPro" id="IPR001849">
    <property type="entry name" value="PH_domain"/>
</dbReference>
<dbReference type="InterPro" id="IPR051336">
    <property type="entry name" value="RhoGEF_Guanine_NuclExch_SF"/>
</dbReference>
<dbReference type="PROSITE" id="PS50002">
    <property type="entry name" value="SH3"/>
    <property type="match status" value="2"/>
</dbReference>
<keyword evidence="11" id="KW-1015">Disulfide bond</keyword>
<dbReference type="RefSeq" id="XP_052122179.1">
    <property type="nucleotide sequence ID" value="XM_052266219.1"/>
</dbReference>
<keyword evidence="6" id="KW-0344">Guanine-nucleotide releasing factor</keyword>
<dbReference type="CDD" id="cd00063">
    <property type="entry name" value="FN3"/>
    <property type="match status" value="1"/>
</dbReference>
<evidence type="ECO:0000259" key="17">
    <source>
        <dbReference type="PROSITE" id="PS50010"/>
    </source>
</evidence>
<evidence type="ECO:0000259" key="16">
    <source>
        <dbReference type="PROSITE" id="PS50003"/>
    </source>
</evidence>
<feature type="domain" description="PH" evidence="16">
    <location>
        <begin position="2190"/>
        <end position="2301"/>
    </location>
</feature>
<dbReference type="SMART" id="SM00516">
    <property type="entry name" value="SEC14"/>
    <property type="match status" value="1"/>
</dbReference>
<evidence type="ECO:0000256" key="2">
    <source>
        <dbReference type="ARBA" id="ARBA00006692"/>
    </source>
</evidence>
<dbReference type="FunFam" id="1.20.900.10:FF:000008">
    <property type="entry name" value="rho guanine nucleotide exchange factor 25"/>
    <property type="match status" value="1"/>
</dbReference>
<protein>
    <submittedName>
        <fullName evidence="21 22">Kalirin isoform X1</fullName>
    </submittedName>
</protein>
<dbReference type="SMART" id="SM00326">
    <property type="entry name" value="SH3"/>
    <property type="match status" value="2"/>
</dbReference>
<accession>A0A9C6WN52</accession>
<reference evidence="21 22" key="1">
    <citation type="submission" date="2025-04" db="UniProtKB">
        <authorList>
            <consortium name="RefSeq"/>
        </authorList>
    </citation>
    <scope>IDENTIFICATION</scope>
    <source>
        <tissue evidence="21 22">Whole organism</tissue>
    </source>
</reference>
<dbReference type="SMART" id="SM00220">
    <property type="entry name" value="S_TKc"/>
    <property type="match status" value="1"/>
</dbReference>
<dbReference type="Gene3D" id="2.60.40.10">
    <property type="entry name" value="Immunoglobulins"/>
    <property type="match status" value="1"/>
</dbReference>
<dbReference type="PROSITE" id="PS50011">
    <property type="entry name" value="PROTEIN_KINASE_DOM"/>
    <property type="match status" value="1"/>
</dbReference>
<evidence type="ECO:0000313" key="22">
    <source>
        <dbReference type="RefSeq" id="XP_052122179.1"/>
    </source>
</evidence>
<dbReference type="SUPFAM" id="SSF56112">
    <property type="entry name" value="Protein kinase-like (PK-like)"/>
    <property type="match status" value="1"/>
</dbReference>
<dbReference type="RefSeq" id="XP_052122177.1">
    <property type="nucleotide sequence ID" value="XM_052266217.1"/>
</dbReference>
<feature type="region of interest" description="Disordered" evidence="14">
    <location>
        <begin position="1612"/>
        <end position="1663"/>
    </location>
</feature>
<dbReference type="PROSITE" id="PS00741">
    <property type="entry name" value="DH_1"/>
    <property type="match status" value="1"/>
</dbReference>
<feature type="compositionally biased region" description="Acidic residues" evidence="14">
    <location>
        <begin position="1631"/>
        <end position="1640"/>
    </location>
</feature>
<dbReference type="PROSITE" id="PS50010">
    <property type="entry name" value="DH_2"/>
    <property type="match status" value="2"/>
</dbReference>
<feature type="domain" description="SH3" evidence="15">
    <location>
        <begin position="1663"/>
        <end position="1734"/>
    </location>
</feature>
<evidence type="ECO:0000256" key="7">
    <source>
        <dbReference type="ARBA" id="ARBA00022679"/>
    </source>
</evidence>
<evidence type="ECO:0000256" key="9">
    <source>
        <dbReference type="ARBA" id="ARBA00022777"/>
    </source>
</evidence>
<dbReference type="FunFam" id="1.20.900.10:FF:000001">
    <property type="entry name" value="Guanine nucleotide exchange factor DBS"/>
    <property type="match status" value="1"/>
</dbReference>
<dbReference type="Pfam" id="PF22697">
    <property type="entry name" value="SOS1_NGEF_PH"/>
    <property type="match status" value="2"/>
</dbReference>
<proteinExistence type="inferred from homology"/>
<dbReference type="CDD" id="cd00176">
    <property type="entry name" value="SPEC"/>
    <property type="match status" value="5"/>
</dbReference>
<dbReference type="Pfam" id="PF00621">
    <property type="entry name" value="RhoGEF"/>
    <property type="match status" value="2"/>
</dbReference>
<dbReference type="InterPro" id="IPR011009">
    <property type="entry name" value="Kinase-like_dom_sf"/>
</dbReference>
<dbReference type="GO" id="GO:0005085">
    <property type="term" value="F:guanyl-nucleotide exchange factor activity"/>
    <property type="evidence" value="ECO:0007669"/>
    <property type="project" value="UniProtKB-KW"/>
</dbReference>
<dbReference type="PANTHER" id="PTHR22826">
    <property type="entry name" value="RHO GUANINE EXCHANGE FACTOR-RELATED"/>
    <property type="match status" value="1"/>
</dbReference>
<dbReference type="Gene3D" id="1.10.510.10">
    <property type="entry name" value="Transferase(Phosphotransferase) domain 1"/>
    <property type="match status" value="1"/>
</dbReference>
<dbReference type="InterPro" id="IPR001251">
    <property type="entry name" value="CRAL-TRIO_dom"/>
</dbReference>
<keyword evidence="4" id="KW-0963">Cytoplasm</keyword>